<dbReference type="Proteomes" id="UP001206067">
    <property type="component" value="Unassembled WGS sequence"/>
</dbReference>
<protein>
    <submittedName>
        <fullName evidence="2">Uncharacterized protein</fullName>
    </submittedName>
</protein>
<evidence type="ECO:0000256" key="1">
    <source>
        <dbReference type="SAM" id="MobiDB-lite"/>
    </source>
</evidence>
<dbReference type="EMBL" id="JANKHH010000005">
    <property type="protein sequence ID" value="MCR2834223.1"/>
    <property type="molecule type" value="Genomic_DNA"/>
</dbReference>
<feature type="compositionally biased region" description="Low complexity" evidence="1">
    <location>
        <begin position="106"/>
        <end position="126"/>
    </location>
</feature>
<reference evidence="2 3" key="1">
    <citation type="submission" date="2022-08" db="EMBL/GenBank/DDBJ databases">
        <title>Polyphasic taxonomy analysis of Qipengyuania sp.RS5-5.</title>
        <authorList>
            <person name="Xamxidin M."/>
            <person name="Wu M."/>
        </authorList>
    </citation>
    <scope>NUCLEOTIDE SEQUENCE [LARGE SCALE GENOMIC DNA]</scope>
    <source>
        <strain evidence="2 3">RS5-5</strain>
    </source>
</reference>
<evidence type="ECO:0000313" key="3">
    <source>
        <dbReference type="Proteomes" id="UP001206067"/>
    </source>
</evidence>
<name>A0ABT1XRE0_9SPHN</name>
<feature type="region of interest" description="Disordered" evidence="1">
    <location>
        <begin position="25"/>
        <end position="126"/>
    </location>
</feature>
<proteinExistence type="predicted"/>
<keyword evidence="3" id="KW-1185">Reference proteome</keyword>
<comment type="caution">
    <text evidence="2">The sequence shown here is derived from an EMBL/GenBank/DDBJ whole genome shotgun (WGS) entry which is preliminary data.</text>
</comment>
<feature type="compositionally biased region" description="Pro residues" evidence="1">
    <location>
        <begin position="39"/>
        <end position="55"/>
    </location>
</feature>
<gene>
    <name evidence="2" type="ORF">NSO95_09730</name>
</gene>
<sequence>MKMAAMALAGLVLVGGAVLVDSVSGIGTFGPREIDEPRQPPPAGPIGAPKGPPAGEPVVPVDQAAAMGSEDQLADSGEGFDPTGIDPTGLDPSPQDDSQGNVARQPEPVGVPVGAPVGPVVVGEPQ</sequence>
<organism evidence="2 3">
    <name type="scientific">Parerythrobacter lacustris</name>
    <dbReference type="NCBI Taxonomy" id="2969984"/>
    <lineage>
        <taxon>Bacteria</taxon>
        <taxon>Pseudomonadati</taxon>
        <taxon>Pseudomonadota</taxon>
        <taxon>Alphaproteobacteria</taxon>
        <taxon>Sphingomonadales</taxon>
        <taxon>Erythrobacteraceae</taxon>
        <taxon>Parerythrobacter</taxon>
    </lineage>
</organism>
<evidence type="ECO:0000313" key="2">
    <source>
        <dbReference type="EMBL" id="MCR2834223.1"/>
    </source>
</evidence>
<accession>A0ABT1XRE0</accession>